<dbReference type="PANTHER" id="PTHR23198:SF15">
    <property type="entry name" value="OS01G0383900 PROTEIN"/>
    <property type="match status" value="1"/>
</dbReference>
<dbReference type="InterPro" id="IPR037665">
    <property type="entry name" value="Nucleoporin_S59-like"/>
</dbReference>
<evidence type="ECO:0000313" key="14">
    <source>
        <dbReference type="Proteomes" id="UP001231189"/>
    </source>
</evidence>
<evidence type="ECO:0000256" key="1">
    <source>
        <dbReference type="ARBA" id="ARBA00004567"/>
    </source>
</evidence>
<dbReference type="GO" id="GO:0006606">
    <property type="term" value="P:protein import into nucleus"/>
    <property type="evidence" value="ECO:0007669"/>
    <property type="project" value="TreeGrafter"/>
</dbReference>
<dbReference type="FunFam" id="1.10.10.2360:FF:000001">
    <property type="entry name" value="Nuclear pore complex protein Nup98-Nup96"/>
    <property type="match status" value="1"/>
</dbReference>
<feature type="region of interest" description="Disordered" evidence="11">
    <location>
        <begin position="1"/>
        <end position="33"/>
    </location>
</feature>
<protein>
    <recommendedName>
        <fullName evidence="10">Nucleoporin autopeptidase</fullName>
    </recommendedName>
</protein>
<feature type="compositionally biased region" description="Polar residues" evidence="11">
    <location>
        <begin position="403"/>
        <end position="414"/>
    </location>
</feature>
<feature type="region of interest" description="Disordered" evidence="11">
    <location>
        <begin position="312"/>
        <end position="332"/>
    </location>
</feature>
<name>A0AAD8WLT3_LOLMU</name>
<feature type="compositionally biased region" description="Low complexity" evidence="11">
    <location>
        <begin position="10"/>
        <end position="25"/>
    </location>
</feature>
<keyword evidence="14" id="KW-1185">Reference proteome</keyword>
<keyword evidence="4" id="KW-0509">mRNA transport</keyword>
<dbReference type="GO" id="GO:0003723">
    <property type="term" value="F:RNA binding"/>
    <property type="evidence" value="ECO:0007669"/>
    <property type="project" value="TreeGrafter"/>
</dbReference>
<dbReference type="GO" id="GO:0051028">
    <property type="term" value="P:mRNA transport"/>
    <property type="evidence" value="ECO:0007669"/>
    <property type="project" value="UniProtKB-KW"/>
</dbReference>
<feature type="region of interest" description="Disordered" evidence="11">
    <location>
        <begin position="403"/>
        <end position="431"/>
    </location>
</feature>
<evidence type="ECO:0000256" key="6">
    <source>
        <dbReference type="ARBA" id="ARBA00023010"/>
    </source>
</evidence>
<keyword evidence="6" id="KW-0811">Translocation</keyword>
<dbReference type="GO" id="GO:0034398">
    <property type="term" value="P:telomere tethering at nuclear periphery"/>
    <property type="evidence" value="ECO:0007669"/>
    <property type="project" value="TreeGrafter"/>
</dbReference>
<keyword evidence="7" id="KW-0906">Nuclear pore complex</keyword>
<keyword evidence="8" id="KW-0539">Nucleus</keyword>
<dbReference type="EMBL" id="JAUUTY010000003">
    <property type="protein sequence ID" value="KAK1665108.1"/>
    <property type="molecule type" value="Genomic_DNA"/>
</dbReference>
<feature type="compositionally biased region" description="Low complexity" evidence="11">
    <location>
        <begin position="313"/>
        <end position="324"/>
    </location>
</feature>
<evidence type="ECO:0000259" key="12">
    <source>
        <dbReference type="PROSITE" id="PS51434"/>
    </source>
</evidence>
<dbReference type="InterPro" id="IPR007230">
    <property type="entry name" value="Nup98_auto-Pept-S59_dom"/>
</dbReference>
<gene>
    <name evidence="13" type="ORF">QYE76_053267</name>
</gene>
<dbReference type="PROSITE" id="PS51434">
    <property type="entry name" value="NUP_C"/>
    <property type="match status" value="1"/>
</dbReference>
<evidence type="ECO:0000256" key="4">
    <source>
        <dbReference type="ARBA" id="ARBA00022816"/>
    </source>
</evidence>
<evidence type="ECO:0000313" key="13">
    <source>
        <dbReference type="EMBL" id="KAK1665108.1"/>
    </source>
</evidence>
<comment type="similarity">
    <text evidence="2">Belongs to the nucleoporin GLFG family.</text>
</comment>
<evidence type="ECO:0000256" key="2">
    <source>
        <dbReference type="ARBA" id="ARBA00008926"/>
    </source>
</evidence>
<dbReference type="GO" id="GO:0044614">
    <property type="term" value="C:nuclear pore cytoplasmic filaments"/>
    <property type="evidence" value="ECO:0007669"/>
    <property type="project" value="TreeGrafter"/>
</dbReference>
<dbReference type="InterPro" id="IPR036903">
    <property type="entry name" value="Nup98_auto-Pept-S59_dom_sf"/>
</dbReference>
<evidence type="ECO:0000256" key="10">
    <source>
        <dbReference type="ARBA" id="ARBA00082956"/>
    </source>
</evidence>
<organism evidence="13 14">
    <name type="scientific">Lolium multiflorum</name>
    <name type="common">Italian ryegrass</name>
    <name type="synonym">Lolium perenne subsp. multiflorum</name>
    <dbReference type="NCBI Taxonomy" id="4521"/>
    <lineage>
        <taxon>Eukaryota</taxon>
        <taxon>Viridiplantae</taxon>
        <taxon>Streptophyta</taxon>
        <taxon>Embryophyta</taxon>
        <taxon>Tracheophyta</taxon>
        <taxon>Spermatophyta</taxon>
        <taxon>Magnoliopsida</taxon>
        <taxon>Liliopsida</taxon>
        <taxon>Poales</taxon>
        <taxon>Poaceae</taxon>
        <taxon>BOP clade</taxon>
        <taxon>Pooideae</taxon>
        <taxon>Poodae</taxon>
        <taxon>Poeae</taxon>
        <taxon>Poeae Chloroplast Group 2 (Poeae type)</taxon>
        <taxon>Loliodinae</taxon>
        <taxon>Loliinae</taxon>
        <taxon>Lolium</taxon>
    </lineage>
</organism>
<dbReference type="Proteomes" id="UP001231189">
    <property type="component" value="Unassembled WGS sequence"/>
</dbReference>
<keyword evidence="5" id="KW-0653">Protein transport</keyword>
<dbReference type="Pfam" id="PF04096">
    <property type="entry name" value="Nucleoporin2"/>
    <property type="match status" value="1"/>
</dbReference>
<evidence type="ECO:0000256" key="9">
    <source>
        <dbReference type="ARBA" id="ARBA00065263"/>
    </source>
</evidence>
<comment type="subunit">
    <text evidence="9">Part of the nuclear pore complex (NPC). The NPC has an eight-fold symmetrical structure comprising a central transport channel and two rings, the cytoplasmic and nuclear rings, to which eight filaments are attached. The cytoplasmic filaments have loose ends, while the nuclear filaments are joined in a distal ring, forming a nuclear basket. NPCs are highly dynamic in configuration and composition, and can be devided in 3 subcomplexes, the NUP62 subcomplex, the NUP107-160 subcomplex and the NUP93 subcomplex, containing approximately 30 different nucleoporin proteins.</text>
</comment>
<dbReference type="FunFam" id="3.30.1610.10:FF:000002">
    <property type="entry name" value="nuclear pore complex protein NUP98A"/>
    <property type="match status" value="1"/>
</dbReference>
<dbReference type="SUPFAM" id="SSF82215">
    <property type="entry name" value="C-terminal autoproteolytic domain of nucleoporin nup98"/>
    <property type="match status" value="1"/>
</dbReference>
<comment type="caution">
    <text evidence="13">The sequence shown here is derived from an EMBL/GenBank/DDBJ whole genome shotgun (WGS) entry which is preliminary data.</text>
</comment>
<dbReference type="GO" id="GO:0048573">
    <property type="term" value="P:photoperiodism, flowering"/>
    <property type="evidence" value="ECO:0007669"/>
    <property type="project" value="UniProtKB-ARBA"/>
</dbReference>
<reference evidence="13" key="1">
    <citation type="submission" date="2023-07" db="EMBL/GenBank/DDBJ databases">
        <title>A chromosome-level genome assembly of Lolium multiflorum.</title>
        <authorList>
            <person name="Chen Y."/>
            <person name="Copetti D."/>
            <person name="Kolliker R."/>
            <person name="Studer B."/>
        </authorList>
    </citation>
    <scope>NUCLEOTIDE SEQUENCE</scope>
    <source>
        <strain evidence="13">02402/16</strain>
        <tissue evidence="13">Leaf</tissue>
    </source>
</reference>
<evidence type="ECO:0000256" key="3">
    <source>
        <dbReference type="ARBA" id="ARBA00022448"/>
    </source>
</evidence>
<dbReference type="GO" id="GO:0017056">
    <property type="term" value="F:structural constituent of nuclear pore"/>
    <property type="evidence" value="ECO:0007669"/>
    <property type="project" value="InterPro"/>
</dbReference>
<feature type="compositionally biased region" description="Basic and acidic residues" evidence="11">
    <location>
        <begin position="124"/>
        <end position="137"/>
    </location>
</feature>
<dbReference type="GO" id="GO:0006405">
    <property type="term" value="P:RNA export from nucleus"/>
    <property type="evidence" value="ECO:0007669"/>
    <property type="project" value="TreeGrafter"/>
</dbReference>
<dbReference type="GO" id="GO:0008139">
    <property type="term" value="F:nuclear localization sequence binding"/>
    <property type="evidence" value="ECO:0007669"/>
    <property type="project" value="TreeGrafter"/>
</dbReference>
<feature type="region of interest" description="Disordered" evidence="11">
    <location>
        <begin position="124"/>
        <end position="156"/>
    </location>
</feature>
<proteinExistence type="inferred from homology"/>
<feature type="domain" description="Peptidase S59" evidence="12">
    <location>
        <begin position="453"/>
        <end position="595"/>
    </location>
</feature>
<evidence type="ECO:0000256" key="7">
    <source>
        <dbReference type="ARBA" id="ARBA00023132"/>
    </source>
</evidence>
<evidence type="ECO:0000256" key="5">
    <source>
        <dbReference type="ARBA" id="ARBA00022927"/>
    </source>
</evidence>
<evidence type="ECO:0000256" key="8">
    <source>
        <dbReference type="ARBA" id="ARBA00023242"/>
    </source>
</evidence>
<evidence type="ECO:0000256" key="11">
    <source>
        <dbReference type="SAM" id="MobiDB-lite"/>
    </source>
</evidence>
<sequence>MSPNPAFGVSSMPSSSSDPFGSSWSTQADGRHPNIFRTPMPYHAPFPSTPFGPTIGQHSSSVPGFTMLSTPAFGVPSMPSPFGSFDRVSEKGSRVSAYSKTADGETPFYFQSISAMPVYNSKSHEELRHEDYQRGDKGSPSLPKSMVPSANHPWQPQPPVQLLEDISEAHAKPSVVPQSTTQGFGCNTNNPFWLRSAGPRPPVFSFPPSSSAPAGPPLFSVPLSNHPWQPQPPVQPLKYPSEAHVKPSVVPQSTTQGFGCNTNNPFWLHSAGPQPPVFSFPPSSSAPATSRENIFSNTASYRAPDTSFTQGGSLLSSSVSHSAPAPSPNGQCTSINIDHSKKAVELLLPIDITTVRIRFYPRNDDTGSLASQVHNVQVSPTPVSFSIYPGENQDLTIRSVEQLASQTGKTSSPTGPAGEQKGNISDVPLTDRSPFGAPGCEVISESVLPRLYKADYYTLPSIAELAARERQEPGSCSHVKDFTVGRHGYGSVKFDGETDVRMLDITSIVEFKDREINAYMDESKRPPVGQELNKPAEITLLNVKCVDQKTGLQLIEGPAVDAYKEVLAQWTKSHDAEFISFDPVKGEWKFSVKKL</sequence>
<dbReference type="AlphaFoldDB" id="A0AAD8WLT3"/>
<dbReference type="Gene3D" id="1.10.10.2360">
    <property type="match status" value="1"/>
</dbReference>
<dbReference type="PANTHER" id="PTHR23198">
    <property type="entry name" value="NUCLEOPORIN"/>
    <property type="match status" value="1"/>
</dbReference>
<dbReference type="Gene3D" id="3.30.1610.10">
    <property type="entry name" value="Peptidase S59, nucleoporin"/>
    <property type="match status" value="1"/>
</dbReference>
<accession>A0AAD8WLT3</accession>
<comment type="subcellular location">
    <subcellularLocation>
        <location evidence="1">Nucleus</location>
        <location evidence="1">Nuclear pore complex</location>
    </subcellularLocation>
</comment>
<keyword evidence="3" id="KW-0813">Transport</keyword>
<dbReference type="GO" id="GO:0000973">
    <property type="term" value="P:post-transcriptional tethering of RNA polymerase II gene DNA at nuclear periphery"/>
    <property type="evidence" value="ECO:0007669"/>
    <property type="project" value="TreeGrafter"/>
</dbReference>